<organism evidence="1 2">
    <name type="scientific">Rosistilla carotiformis</name>
    <dbReference type="NCBI Taxonomy" id="2528017"/>
    <lineage>
        <taxon>Bacteria</taxon>
        <taxon>Pseudomonadati</taxon>
        <taxon>Planctomycetota</taxon>
        <taxon>Planctomycetia</taxon>
        <taxon>Pirellulales</taxon>
        <taxon>Pirellulaceae</taxon>
        <taxon>Rosistilla</taxon>
    </lineage>
</organism>
<dbReference type="KEGG" id="rcf:Poly24_20840"/>
<protein>
    <submittedName>
        <fullName evidence="1">Uncharacterized protein</fullName>
    </submittedName>
</protein>
<sequence length="124" mass="13371">MKFLVAISLGCDSPGSADVRSVEQSQADAKKVAVEGVSGDGLLIASRYWKAAGTSDFLISKQVGAVHLRLSPPPSGHNGGDVFEGREFELEPELELRRQSDERYRFVDIEIASAANRVDIGPRA</sequence>
<name>A0A518JS75_9BACT</name>
<reference evidence="1 2" key="1">
    <citation type="submission" date="2019-02" db="EMBL/GenBank/DDBJ databases">
        <title>Deep-cultivation of Planctomycetes and their phenomic and genomic characterization uncovers novel biology.</title>
        <authorList>
            <person name="Wiegand S."/>
            <person name="Jogler M."/>
            <person name="Boedeker C."/>
            <person name="Pinto D."/>
            <person name="Vollmers J."/>
            <person name="Rivas-Marin E."/>
            <person name="Kohn T."/>
            <person name="Peeters S.H."/>
            <person name="Heuer A."/>
            <person name="Rast P."/>
            <person name="Oberbeckmann S."/>
            <person name="Bunk B."/>
            <person name="Jeske O."/>
            <person name="Meyerdierks A."/>
            <person name="Storesund J.E."/>
            <person name="Kallscheuer N."/>
            <person name="Luecker S."/>
            <person name="Lage O.M."/>
            <person name="Pohl T."/>
            <person name="Merkel B.J."/>
            <person name="Hornburger P."/>
            <person name="Mueller R.-W."/>
            <person name="Bruemmer F."/>
            <person name="Labrenz M."/>
            <person name="Spormann A.M."/>
            <person name="Op den Camp H."/>
            <person name="Overmann J."/>
            <person name="Amann R."/>
            <person name="Jetten M.S.M."/>
            <person name="Mascher T."/>
            <person name="Medema M.H."/>
            <person name="Devos D.P."/>
            <person name="Kaster A.-K."/>
            <person name="Ovreas L."/>
            <person name="Rohde M."/>
            <person name="Galperin M.Y."/>
            <person name="Jogler C."/>
        </authorList>
    </citation>
    <scope>NUCLEOTIDE SEQUENCE [LARGE SCALE GENOMIC DNA]</scope>
    <source>
        <strain evidence="1 2">Poly24</strain>
    </source>
</reference>
<evidence type="ECO:0000313" key="1">
    <source>
        <dbReference type="EMBL" id="QDV68375.1"/>
    </source>
</evidence>
<dbReference type="AlphaFoldDB" id="A0A518JS75"/>
<keyword evidence="2" id="KW-1185">Reference proteome</keyword>
<dbReference type="Proteomes" id="UP000315082">
    <property type="component" value="Chromosome"/>
</dbReference>
<dbReference type="EMBL" id="CP036348">
    <property type="protein sequence ID" value="QDV68375.1"/>
    <property type="molecule type" value="Genomic_DNA"/>
</dbReference>
<accession>A0A518JS75</accession>
<gene>
    <name evidence="1" type="ORF">Poly24_20840</name>
</gene>
<evidence type="ECO:0000313" key="2">
    <source>
        <dbReference type="Proteomes" id="UP000315082"/>
    </source>
</evidence>
<proteinExistence type="predicted"/>